<dbReference type="FunFam" id="3.40.50.1100:FF:000005">
    <property type="entry name" value="Threonine dehydratase catabolic"/>
    <property type="match status" value="1"/>
</dbReference>
<dbReference type="AlphaFoldDB" id="A0AAF1K4G2"/>
<sequence>MPTPRCDPGTLAMIRAAAARIAPYIRRTPMLRLPAGVLASVPLTLKLECLQLSGSFKARGAFNSILALPVPAAGVIAASGGNHGAAVAAAAQALGVAAEIFVPEISGEAKRARIRAFGARLVIGGANYDEARLASEARAAETGARIIHAYDQPEVLAGQGTVALECTEDAPACTHWLVAVGGGGLIGGMAQHWGADAAQHLVAVEPQGCPSLHDALAAGRPVPAPVGGLAADSLGARQVGALGFAAIAAHGVTSVLVNDAAIAEARGAIWEACRLLVEPGGAAALAALRSGAWVPPQGARVGVLLCGANTELAA</sequence>
<dbReference type="EMBL" id="JAAEDH010000015">
    <property type="protein sequence ID" value="MBR0656076.1"/>
    <property type="molecule type" value="Genomic_DNA"/>
</dbReference>
<dbReference type="GO" id="GO:0030170">
    <property type="term" value="F:pyridoxal phosphate binding"/>
    <property type="evidence" value="ECO:0007669"/>
    <property type="project" value="InterPro"/>
</dbReference>
<name>A0AAF1K4G2_9PROT</name>
<gene>
    <name evidence="6" type="ORF">GXW79_13415</name>
</gene>
<dbReference type="InterPro" id="IPR050147">
    <property type="entry name" value="Ser/Thr_Dehydratase"/>
</dbReference>
<dbReference type="PANTHER" id="PTHR48078">
    <property type="entry name" value="THREONINE DEHYDRATASE, MITOCHONDRIAL-RELATED"/>
    <property type="match status" value="1"/>
</dbReference>
<dbReference type="PROSITE" id="PS00165">
    <property type="entry name" value="DEHYDRATASE_SER_THR"/>
    <property type="match status" value="1"/>
</dbReference>
<evidence type="ECO:0000259" key="5">
    <source>
        <dbReference type="Pfam" id="PF00291"/>
    </source>
</evidence>
<evidence type="ECO:0000313" key="6">
    <source>
        <dbReference type="EMBL" id="MBR0656076.1"/>
    </source>
</evidence>
<dbReference type="InterPro" id="IPR001926">
    <property type="entry name" value="TrpB-like_PALP"/>
</dbReference>
<dbReference type="Pfam" id="PF00291">
    <property type="entry name" value="PALP"/>
    <property type="match status" value="1"/>
</dbReference>
<dbReference type="NCBIfam" id="NF006094">
    <property type="entry name" value="PRK08246.1"/>
    <property type="match status" value="1"/>
</dbReference>
<keyword evidence="7" id="KW-1185">Reference proteome</keyword>
<comment type="cofactor">
    <cofactor evidence="1">
        <name>pyridoxal 5'-phosphate</name>
        <dbReference type="ChEBI" id="CHEBI:597326"/>
    </cofactor>
</comment>
<protein>
    <submittedName>
        <fullName evidence="6">Pyridoxal-phosphate dependent enzyme</fullName>
    </submittedName>
</protein>
<dbReference type="SUPFAM" id="SSF53686">
    <property type="entry name" value="Tryptophan synthase beta subunit-like PLP-dependent enzymes"/>
    <property type="match status" value="1"/>
</dbReference>
<dbReference type="InterPro" id="IPR036052">
    <property type="entry name" value="TrpB-like_PALP_sf"/>
</dbReference>
<dbReference type="Proteomes" id="UP001196068">
    <property type="component" value="Unassembled WGS sequence"/>
</dbReference>
<dbReference type="GO" id="GO:0003941">
    <property type="term" value="F:L-serine ammonia-lyase activity"/>
    <property type="evidence" value="ECO:0007669"/>
    <property type="project" value="TreeGrafter"/>
</dbReference>
<evidence type="ECO:0000256" key="2">
    <source>
        <dbReference type="ARBA" id="ARBA00010869"/>
    </source>
</evidence>
<feature type="domain" description="Tryptophan synthase beta chain-like PALP" evidence="5">
    <location>
        <begin position="22"/>
        <end position="307"/>
    </location>
</feature>
<evidence type="ECO:0000256" key="3">
    <source>
        <dbReference type="ARBA" id="ARBA00022898"/>
    </source>
</evidence>
<evidence type="ECO:0000256" key="1">
    <source>
        <dbReference type="ARBA" id="ARBA00001933"/>
    </source>
</evidence>
<dbReference type="GO" id="GO:0004794">
    <property type="term" value="F:threonine deaminase activity"/>
    <property type="evidence" value="ECO:0007669"/>
    <property type="project" value="TreeGrafter"/>
</dbReference>
<proteinExistence type="inferred from homology"/>
<accession>A0AAF1K4G2</accession>
<dbReference type="InterPro" id="IPR000634">
    <property type="entry name" value="Ser/Thr_deHydtase_PyrdxlP-BS"/>
</dbReference>
<evidence type="ECO:0000256" key="4">
    <source>
        <dbReference type="ARBA" id="ARBA00023239"/>
    </source>
</evidence>
<keyword evidence="3" id="KW-0663">Pyridoxal phosphate</keyword>
<reference evidence="6" key="2">
    <citation type="journal article" date="2021" name="Syst. Appl. Microbiol.">
        <title>Roseomonas hellenica sp. nov., isolated from roots of wild-growing Alkanna tinctoria.</title>
        <authorList>
            <person name="Rat A."/>
            <person name="Naranjo H.D."/>
            <person name="Lebbe L."/>
            <person name="Cnockaert M."/>
            <person name="Krigas N."/>
            <person name="Grigoriadou K."/>
            <person name="Maloupa E."/>
            <person name="Willems A."/>
        </authorList>
    </citation>
    <scope>NUCLEOTIDE SEQUENCE</scope>
    <source>
        <strain evidence="6">LMG 28251</strain>
    </source>
</reference>
<dbReference type="PANTHER" id="PTHR48078:SF6">
    <property type="entry name" value="L-THREONINE DEHYDRATASE CATABOLIC TDCB"/>
    <property type="match status" value="1"/>
</dbReference>
<dbReference type="GO" id="GO:0009097">
    <property type="term" value="P:isoleucine biosynthetic process"/>
    <property type="evidence" value="ECO:0007669"/>
    <property type="project" value="TreeGrafter"/>
</dbReference>
<evidence type="ECO:0000313" key="7">
    <source>
        <dbReference type="Proteomes" id="UP001196068"/>
    </source>
</evidence>
<comment type="caution">
    <text evidence="6">The sequence shown here is derived from an EMBL/GenBank/DDBJ whole genome shotgun (WGS) entry which is preliminary data.</text>
</comment>
<organism evidence="6 7">
    <name type="scientific">Plastoroseomonas arctica</name>
    <dbReference type="NCBI Taxonomy" id="1509237"/>
    <lineage>
        <taxon>Bacteria</taxon>
        <taxon>Pseudomonadati</taxon>
        <taxon>Pseudomonadota</taxon>
        <taxon>Alphaproteobacteria</taxon>
        <taxon>Acetobacterales</taxon>
        <taxon>Acetobacteraceae</taxon>
        <taxon>Plastoroseomonas</taxon>
    </lineage>
</organism>
<keyword evidence="4" id="KW-0456">Lyase</keyword>
<dbReference type="GO" id="GO:0006567">
    <property type="term" value="P:L-threonine catabolic process"/>
    <property type="evidence" value="ECO:0007669"/>
    <property type="project" value="TreeGrafter"/>
</dbReference>
<dbReference type="GO" id="GO:0006565">
    <property type="term" value="P:L-serine catabolic process"/>
    <property type="evidence" value="ECO:0007669"/>
    <property type="project" value="TreeGrafter"/>
</dbReference>
<dbReference type="Gene3D" id="3.40.50.1100">
    <property type="match status" value="2"/>
</dbReference>
<comment type="similarity">
    <text evidence="2">Belongs to the serine/threonine dehydratase family.</text>
</comment>
<reference evidence="6" key="1">
    <citation type="submission" date="2020-01" db="EMBL/GenBank/DDBJ databases">
        <authorList>
            <person name="Rat A."/>
        </authorList>
    </citation>
    <scope>NUCLEOTIDE SEQUENCE</scope>
    <source>
        <strain evidence="6">LMG 28251</strain>
    </source>
</reference>